<gene>
    <name evidence="2" type="ORF">SAMN05192583_3548</name>
</gene>
<proteinExistence type="predicted"/>
<dbReference type="SUPFAM" id="SSF47616">
    <property type="entry name" value="GST C-terminal domain-like"/>
    <property type="match status" value="1"/>
</dbReference>
<dbReference type="InterPro" id="IPR010987">
    <property type="entry name" value="Glutathione-S-Trfase_C-like"/>
</dbReference>
<reference evidence="3" key="1">
    <citation type="submission" date="2016-10" db="EMBL/GenBank/DDBJ databases">
        <authorList>
            <person name="Varghese N."/>
            <person name="Submissions S."/>
        </authorList>
    </citation>
    <scope>NUCLEOTIDE SEQUENCE [LARGE SCALE GENOMIC DNA]</scope>
    <source>
        <strain evidence="3">S6-262</strain>
    </source>
</reference>
<evidence type="ECO:0000313" key="3">
    <source>
        <dbReference type="Proteomes" id="UP000199206"/>
    </source>
</evidence>
<dbReference type="PANTHER" id="PTHR44051:SF2">
    <property type="entry name" value="HYPOTHETICAL GLUTATHIONE S-TRANSFERASE LIKE PROTEIN"/>
    <property type="match status" value="1"/>
</dbReference>
<dbReference type="EMBL" id="FOCF01000012">
    <property type="protein sequence ID" value="SEN77611.1"/>
    <property type="molecule type" value="Genomic_DNA"/>
</dbReference>
<feature type="domain" description="GST C-terminal" evidence="1">
    <location>
        <begin position="1"/>
        <end position="121"/>
    </location>
</feature>
<keyword evidence="3" id="KW-1185">Reference proteome</keyword>
<evidence type="ECO:0000259" key="1">
    <source>
        <dbReference type="PROSITE" id="PS50405"/>
    </source>
</evidence>
<dbReference type="PROSITE" id="PS50405">
    <property type="entry name" value="GST_CTER"/>
    <property type="match status" value="1"/>
</dbReference>
<dbReference type="Gene3D" id="1.20.1050.10">
    <property type="match status" value="1"/>
</dbReference>
<dbReference type="Proteomes" id="UP000199206">
    <property type="component" value="Unassembled WGS sequence"/>
</dbReference>
<organism evidence="2 3">
    <name type="scientific">Sphingomonas gellani</name>
    <dbReference type="NCBI Taxonomy" id="1166340"/>
    <lineage>
        <taxon>Bacteria</taxon>
        <taxon>Pseudomonadati</taxon>
        <taxon>Pseudomonadota</taxon>
        <taxon>Alphaproteobacteria</taxon>
        <taxon>Sphingomonadales</taxon>
        <taxon>Sphingomonadaceae</taxon>
        <taxon>Sphingomonas</taxon>
    </lineage>
</organism>
<dbReference type="Pfam" id="PF13410">
    <property type="entry name" value="GST_C_2"/>
    <property type="match status" value="1"/>
</dbReference>
<accession>A0A1H8JAG8</accession>
<sequence length="121" mass="12899">MSAIQLFCFPLSANSHRIALCLSLLGIGLARNDRAFGVPSAGDYAAPRGERALAYLDAHLSARPFLELGRPTLADVSVFPFVAVAPGAGLPILEYEHIQTWLGRLAALPGFIAMPLVSRGR</sequence>
<dbReference type="OrthoDB" id="9810080at2"/>
<evidence type="ECO:0000313" key="2">
    <source>
        <dbReference type="EMBL" id="SEN77611.1"/>
    </source>
</evidence>
<name>A0A1H8JAG8_9SPHN</name>
<dbReference type="PANTHER" id="PTHR44051">
    <property type="entry name" value="GLUTATHIONE S-TRANSFERASE-RELATED"/>
    <property type="match status" value="1"/>
</dbReference>
<dbReference type="STRING" id="1166340.SAMN05192583_3548"/>
<protein>
    <submittedName>
        <fullName evidence="2">Glutathione S-transferase</fullName>
    </submittedName>
</protein>
<dbReference type="GO" id="GO:0016740">
    <property type="term" value="F:transferase activity"/>
    <property type="evidence" value="ECO:0007669"/>
    <property type="project" value="UniProtKB-KW"/>
</dbReference>
<dbReference type="AlphaFoldDB" id="A0A1H8JAG8"/>
<dbReference type="InterPro" id="IPR036282">
    <property type="entry name" value="Glutathione-S-Trfase_C_sf"/>
</dbReference>
<keyword evidence="2" id="KW-0808">Transferase</keyword>